<keyword evidence="1" id="KW-0472">Membrane</keyword>
<evidence type="ECO:0000313" key="2">
    <source>
        <dbReference type="EMBL" id="CAG6620482.1"/>
    </source>
</evidence>
<feature type="transmembrane region" description="Helical" evidence="1">
    <location>
        <begin position="46"/>
        <end position="67"/>
    </location>
</feature>
<name>A0A8D8PZ25_9HEMI</name>
<dbReference type="EMBL" id="HBUF01047876">
    <property type="protein sequence ID" value="CAG6620482.1"/>
    <property type="molecule type" value="Transcribed_RNA"/>
</dbReference>
<accession>A0A8D8PZ25</accession>
<protein>
    <submittedName>
        <fullName evidence="2">Uncharacterized protein</fullName>
    </submittedName>
</protein>
<sequence>MNMIRGLYPRMSFCTTKYDITWPGLFRTRVMLLYLILFTLDNKICGVTFQLCEIVLFFFFLNLVTIYTRLQEMTLPRWPRITWYRVPILSPRKENPREI</sequence>
<keyword evidence="1" id="KW-1133">Transmembrane helix</keyword>
<reference evidence="2" key="1">
    <citation type="submission" date="2021-05" db="EMBL/GenBank/DDBJ databases">
        <authorList>
            <person name="Alioto T."/>
            <person name="Alioto T."/>
            <person name="Gomez Garrido J."/>
        </authorList>
    </citation>
    <scope>NUCLEOTIDE SEQUENCE</scope>
</reference>
<organism evidence="2">
    <name type="scientific">Cacopsylla melanoneura</name>
    <dbReference type="NCBI Taxonomy" id="428564"/>
    <lineage>
        <taxon>Eukaryota</taxon>
        <taxon>Metazoa</taxon>
        <taxon>Ecdysozoa</taxon>
        <taxon>Arthropoda</taxon>
        <taxon>Hexapoda</taxon>
        <taxon>Insecta</taxon>
        <taxon>Pterygota</taxon>
        <taxon>Neoptera</taxon>
        <taxon>Paraneoptera</taxon>
        <taxon>Hemiptera</taxon>
        <taxon>Sternorrhyncha</taxon>
        <taxon>Psylloidea</taxon>
        <taxon>Psyllidae</taxon>
        <taxon>Psyllinae</taxon>
        <taxon>Cacopsylla</taxon>
    </lineage>
</organism>
<evidence type="ECO:0000256" key="1">
    <source>
        <dbReference type="SAM" id="Phobius"/>
    </source>
</evidence>
<proteinExistence type="predicted"/>
<keyword evidence="1" id="KW-0812">Transmembrane</keyword>
<feature type="transmembrane region" description="Helical" evidence="1">
    <location>
        <begin position="20"/>
        <end position="40"/>
    </location>
</feature>
<dbReference type="AlphaFoldDB" id="A0A8D8PZ25"/>